<dbReference type="GeneID" id="98662770"/>
<reference evidence="14" key="3">
    <citation type="journal article" date="2019" name="Microbiol. Resour. Announc.">
        <title>Draft Genome Sequences of Type Strains of Gordonibacter faecihominis, Paraeggerthella hongkongensis, Parvibacter caecicola,Slackia equolifaciens, Slackia faecicanis, and Slackia isoflavoniconvertens.</title>
        <authorList>
            <person name="Danylec N."/>
            <person name="Stoll D.A."/>
            <person name="Dotsch A."/>
            <person name="Huch M."/>
        </authorList>
    </citation>
    <scope>NUCLEOTIDE SEQUENCE</scope>
    <source>
        <strain evidence="14">DSM 22006</strain>
    </source>
</reference>
<comment type="pathway">
    <text evidence="1 11">Purine metabolism; IMP biosynthesis via de novo pathway; 5-amino-1-(5-phospho-D-ribosyl)imidazole-4-carboxamide from 5-amino-1-(5-phospho-D-ribosyl)imidazole-4-carboxylate: step 1/2.</text>
</comment>
<organism evidence="13 15">
    <name type="scientific">Slackia isoflavoniconvertens</name>
    <dbReference type="NCBI Taxonomy" id="572010"/>
    <lineage>
        <taxon>Bacteria</taxon>
        <taxon>Bacillati</taxon>
        <taxon>Actinomycetota</taxon>
        <taxon>Coriobacteriia</taxon>
        <taxon>Eggerthellales</taxon>
        <taxon>Eggerthellaceae</taxon>
        <taxon>Slackia</taxon>
    </lineage>
</organism>
<dbReference type="OrthoDB" id="9801549at2"/>
<dbReference type="NCBIfam" id="NF010568">
    <property type="entry name" value="PRK13961.1"/>
    <property type="match status" value="1"/>
</dbReference>
<dbReference type="PANTHER" id="PTHR43700">
    <property type="entry name" value="PHOSPHORIBOSYLAMINOIMIDAZOLE-SUCCINOCARBOXAMIDE SYNTHASE"/>
    <property type="match status" value="1"/>
</dbReference>
<proteinExistence type="inferred from homology"/>
<keyword evidence="7 11" id="KW-0658">Purine biosynthesis</keyword>
<sequence>MNPITIKPDAQGKVRDIYDLGDTLLFVATDRISAFDYILEDEIPHKGQVLTQISCFWFELLEGVVENHLVSSDVNDLPEQFKEWSDYLNGRFMIVKKAQMIPIECIVRGYLTGSGFKDYQKTGSVCGIELPSGLQNSAKLPQTLFTPSTKAEIGDHDENISFERAVEIVGEKAATDIRDLSLKVYETAAEHARKQGIIIADTKFEFGVLDGRTILGDEVLTPDSSRFWSADDYEVGREQASFDKQFVRNWLNANWDRQGNPPHLPADVIEKTTEKYIQAYEKLSGRTFNF</sequence>
<dbReference type="PROSITE" id="PS01058">
    <property type="entry name" value="SAICAR_SYNTHETASE_2"/>
    <property type="match status" value="1"/>
</dbReference>
<evidence type="ECO:0000256" key="6">
    <source>
        <dbReference type="ARBA" id="ARBA00022741"/>
    </source>
</evidence>
<evidence type="ECO:0000259" key="12">
    <source>
        <dbReference type="Pfam" id="PF01259"/>
    </source>
</evidence>
<dbReference type="NCBIfam" id="TIGR00081">
    <property type="entry name" value="purC"/>
    <property type="match status" value="1"/>
</dbReference>
<feature type="domain" description="SAICAR synthetase/ADE2 N-terminal" evidence="12">
    <location>
        <begin position="11"/>
        <end position="256"/>
    </location>
</feature>
<dbReference type="GO" id="GO:0005524">
    <property type="term" value="F:ATP binding"/>
    <property type="evidence" value="ECO:0007669"/>
    <property type="project" value="UniProtKB-KW"/>
</dbReference>
<dbReference type="PROSITE" id="PS01057">
    <property type="entry name" value="SAICAR_SYNTHETASE_1"/>
    <property type="match status" value="1"/>
</dbReference>
<dbReference type="CDD" id="cd01414">
    <property type="entry name" value="SAICAR_synt_Sc"/>
    <property type="match status" value="1"/>
</dbReference>
<dbReference type="GO" id="GO:0006189">
    <property type="term" value="P:'de novo' IMP biosynthetic process"/>
    <property type="evidence" value="ECO:0007669"/>
    <property type="project" value="UniProtKB-UniRule"/>
</dbReference>
<evidence type="ECO:0000313" key="15">
    <source>
        <dbReference type="Proteomes" id="UP000253975"/>
    </source>
</evidence>
<dbReference type="GO" id="GO:0004639">
    <property type="term" value="F:phosphoribosylaminoimidazolesuccinocarboxamide synthase activity"/>
    <property type="evidence" value="ECO:0007669"/>
    <property type="project" value="UniProtKB-UniRule"/>
</dbReference>
<evidence type="ECO:0000313" key="16">
    <source>
        <dbReference type="Proteomes" id="UP000271472"/>
    </source>
</evidence>
<dbReference type="HAMAP" id="MF_00137">
    <property type="entry name" value="SAICAR_synth"/>
    <property type="match status" value="1"/>
</dbReference>
<evidence type="ECO:0000313" key="14">
    <source>
        <dbReference type="EMBL" id="RNM34869.1"/>
    </source>
</evidence>
<dbReference type="EC" id="6.3.2.6" evidence="3 11"/>
<dbReference type="SUPFAM" id="SSF56104">
    <property type="entry name" value="SAICAR synthase-like"/>
    <property type="match status" value="1"/>
</dbReference>
<dbReference type="InterPro" id="IPR001636">
    <property type="entry name" value="SAICAR_synth"/>
</dbReference>
<protein>
    <recommendedName>
        <fullName evidence="4 11">Phosphoribosylaminoimidazole-succinocarboxamide synthase</fullName>
        <ecNumber evidence="3 11">6.3.2.6</ecNumber>
    </recommendedName>
    <alternativeName>
        <fullName evidence="9 11">SAICAR synthetase</fullName>
    </alternativeName>
</protein>
<dbReference type="Gene3D" id="3.30.200.20">
    <property type="entry name" value="Phosphorylase Kinase, domain 1"/>
    <property type="match status" value="1"/>
</dbReference>
<dbReference type="InterPro" id="IPR018236">
    <property type="entry name" value="SAICAR_synthetase_CS"/>
</dbReference>
<evidence type="ECO:0000256" key="11">
    <source>
        <dbReference type="HAMAP-Rule" id="MF_00137"/>
    </source>
</evidence>
<keyword evidence="6 11" id="KW-0547">Nucleotide-binding</keyword>
<accession>A0A369LI93</accession>
<evidence type="ECO:0000256" key="7">
    <source>
        <dbReference type="ARBA" id="ARBA00022755"/>
    </source>
</evidence>
<dbReference type="InterPro" id="IPR028923">
    <property type="entry name" value="SAICAR_synt/ADE2_N"/>
</dbReference>
<evidence type="ECO:0000256" key="1">
    <source>
        <dbReference type="ARBA" id="ARBA00004672"/>
    </source>
</evidence>
<dbReference type="Proteomes" id="UP000271472">
    <property type="component" value="Unassembled WGS sequence"/>
</dbReference>
<comment type="similarity">
    <text evidence="2 11">Belongs to the SAICAR synthetase family.</text>
</comment>
<evidence type="ECO:0000256" key="3">
    <source>
        <dbReference type="ARBA" id="ARBA00012217"/>
    </source>
</evidence>
<dbReference type="EMBL" id="PPTO01000005">
    <property type="protein sequence ID" value="RDB59341.1"/>
    <property type="molecule type" value="Genomic_DNA"/>
</dbReference>
<evidence type="ECO:0000256" key="5">
    <source>
        <dbReference type="ARBA" id="ARBA00022598"/>
    </source>
</evidence>
<gene>
    <name evidence="11" type="primary">purC</name>
    <name evidence="13" type="ORF">C1881_04195</name>
    <name evidence="14" type="ORF">DMP05_05755</name>
</gene>
<dbReference type="EMBL" id="QIBZ01000008">
    <property type="protein sequence ID" value="RNM34869.1"/>
    <property type="molecule type" value="Genomic_DNA"/>
</dbReference>
<comment type="caution">
    <text evidence="13">The sequence shown here is derived from an EMBL/GenBank/DDBJ whole genome shotgun (WGS) entry which is preliminary data.</text>
</comment>
<dbReference type="AlphaFoldDB" id="A0A369LI93"/>
<reference evidence="16" key="2">
    <citation type="submission" date="2018-05" db="EMBL/GenBank/DDBJ databases">
        <title>Genome Sequencing of selected type strains of the family Eggerthellaceae.</title>
        <authorList>
            <person name="Danylec N."/>
            <person name="Stoll D.A."/>
            <person name="Doetsch A."/>
            <person name="Huch M."/>
        </authorList>
    </citation>
    <scope>NUCLEOTIDE SEQUENCE [LARGE SCALE GENOMIC DNA]</scope>
    <source>
        <strain evidence="16">DSM 22006</strain>
    </source>
</reference>
<dbReference type="Gene3D" id="3.30.470.20">
    <property type="entry name" value="ATP-grasp fold, B domain"/>
    <property type="match status" value="1"/>
</dbReference>
<reference evidence="13 15" key="1">
    <citation type="journal article" date="2018" name="Elife">
        <title>Discovery and characterization of a prevalent human gut bacterial enzyme sufficient for the inactivation of a family of plant toxins.</title>
        <authorList>
            <person name="Koppel N."/>
            <person name="Bisanz J.E."/>
            <person name="Pandelia M.E."/>
            <person name="Turnbaugh P.J."/>
            <person name="Balskus E.P."/>
        </authorList>
    </citation>
    <scope>NUCLEOTIDE SEQUENCE [LARGE SCALE GENOMIC DNA]</scope>
    <source>
        <strain evidence="13 15">OB21 GAM31</strain>
    </source>
</reference>
<dbReference type="UniPathway" id="UPA00074">
    <property type="reaction ID" value="UER00131"/>
</dbReference>
<evidence type="ECO:0000256" key="10">
    <source>
        <dbReference type="ARBA" id="ARBA00048475"/>
    </source>
</evidence>
<dbReference type="GO" id="GO:0005737">
    <property type="term" value="C:cytoplasm"/>
    <property type="evidence" value="ECO:0007669"/>
    <property type="project" value="TreeGrafter"/>
</dbReference>
<evidence type="ECO:0000256" key="9">
    <source>
        <dbReference type="ARBA" id="ARBA00030409"/>
    </source>
</evidence>
<keyword evidence="8 11" id="KW-0067">ATP-binding</keyword>
<comment type="catalytic activity">
    <reaction evidence="10 11">
        <text>5-amino-1-(5-phospho-D-ribosyl)imidazole-4-carboxylate + L-aspartate + ATP = (2S)-2-[5-amino-1-(5-phospho-beta-D-ribosyl)imidazole-4-carboxamido]succinate + ADP + phosphate + 2 H(+)</text>
        <dbReference type="Rhea" id="RHEA:22628"/>
        <dbReference type="ChEBI" id="CHEBI:15378"/>
        <dbReference type="ChEBI" id="CHEBI:29991"/>
        <dbReference type="ChEBI" id="CHEBI:30616"/>
        <dbReference type="ChEBI" id="CHEBI:43474"/>
        <dbReference type="ChEBI" id="CHEBI:58443"/>
        <dbReference type="ChEBI" id="CHEBI:77657"/>
        <dbReference type="ChEBI" id="CHEBI:456216"/>
        <dbReference type="EC" id="6.3.2.6"/>
    </reaction>
</comment>
<keyword evidence="5 11" id="KW-0436">Ligase</keyword>
<dbReference type="Pfam" id="PF01259">
    <property type="entry name" value="SAICAR_synt"/>
    <property type="match status" value="1"/>
</dbReference>
<evidence type="ECO:0000256" key="8">
    <source>
        <dbReference type="ARBA" id="ARBA00022840"/>
    </source>
</evidence>
<evidence type="ECO:0000313" key="13">
    <source>
        <dbReference type="EMBL" id="RDB59341.1"/>
    </source>
</evidence>
<evidence type="ECO:0000256" key="4">
    <source>
        <dbReference type="ARBA" id="ARBA00016460"/>
    </source>
</evidence>
<keyword evidence="16" id="KW-1185">Reference proteome</keyword>
<dbReference type="Proteomes" id="UP000253975">
    <property type="component" value="Unassembled WGS sequence"/>
</dbReference>
<dbReference type="RefSeq" id="WP_114615289.1">
    <property type="nucleotide sequence ID" value="NZ_CALIRK010000017.1"/>
</dbReference>
<dbReference type="FunFam" id="3.30.470.20:FF:000015">
    <property type="entry name" value="Phosphoribosylaminoimidazole-succinocarboxamide synthase"/>
    <property type="match status" value="1"/>
</dbReference>
<evidence type="ECO:0000256" key="2">
    <source>
        <dbReference type="ARBA" id="ARBA00010190"/>
    </source>
</evidence>
<dbReference type="PANTHER" id="PTHR43700:SF1">
    <property type="entry name" value="PHOSPHORIBOSYLAMINOIMIDAZOLE-SUCCINOCARBOXAMIDE SYNTHASE"/>
    <property type="match status" value="1"/>
</dbReference>
<name>A0A369LI93_9ACTN</name>